<feature type="transmembrane region" description="Helical" evidence="8">
    <location>
        <begin position="254"/>
        <end position="284"/>
    </location>
</feature>
<keyword evidence="4 8" id="KW-0812">Transmembrane</keyword>
<name>A0A385Z251_9PSED</name>
<keyword evidence="5 8" id="KW-1133">Transmembrane helix</keyword>
<keyword evidence="6 8" id="KW-0472">Membrane</keyword>
<feature type="site" description="Important for channel permeability" evidence="7">
    <location>
        <position position="273"/>
    </location>
</feature>
<dbReference type="PANTHER" id="PTHR10464">
    <property type="entry name" value="UREA TRANSPORTER"/>
    <property type="match status" value="1"/>
</dbReference>
<evidence type="ECO:0000256" key="8">
    <source>
        <dbReference type="SAM" id="Phobius"/>
    </source>
</evidence>
<dbReference type="Pfam" id="PF03253">
    <property type="entry name" value="UT"/>
    <property type="match status" value="1"/>
</dbReference>
<evidence type="ECO:0000256" key="4">
    <source>
        <dbReference type="ARBA" id="ARBA00022692"/>
    </source>
</evidence>
<comment type="similarity">
    <text evidence="2">Belongs to the urea transporter family.</text>
</comment>
<dbReference type="Proteomes" id="UP000265560">
    <property type="component" value="Chromosome"/>
</dbReference>
<dbReference type="RefSeq" id="WP_119893191.1">
    <property type="nucleotide sequence ID" value="NZ_CP032419.1"/>
</dbReference>
<dbReference type="Gene3D" id="1.10.3430.10">
    <property type="entry name" value="Ammonium transporter AmtB like domains"/>
    <property type="match status" value="1"/>
</dbReference>
<evidence type="ECO:0000313" key="10">
    <source>
        <dbReference type="Proteomes" id="UP000265560"/>
    </source>
</evidence>
<evidence type="ECO:0000256" key="2">
    <source>
        <dbReference type="ARBA" id="ARBA00005914"/>
    </source>
</evidence>
<keyword evidence="10" id="KW-1185">Reference proteome</keyword>
<sequence length="302" mass="31388">MNRLLSPRTLSLAKALLNGCSQIFLQRHPLCGALVLLAIALGAPPLLGGALLGALAGLLVAHRLNYARADVDAGLYGYNATLVGLVLAMRFNWSLSLALLILAAAALATVLLHLFLHRGRLLGGLPVYTLPFVLFGWLTLPLDDLPGLDDRSIVASALPLDAPGLADAALRGIGQVIFLDSPLAGACLLLGLLLADWRAAAWALGASAAGLSLALLQGWPQPTALLGLYGYNAVLAAIALSQSHRRPWAPLAGILLTLLLQPCFTALAVPPLTAPFILACWLVLTARRGLQKRTAGANAAGS</sequence>
<evidence type="ECO:0000256" key="3">
    <source>
        <dbReference type="ARBA" id="ARBA00022475"/>
    </source>
</evidence>
<evidence type="ECO:0000313" key="9">
    <source>
        <dbReference type="EMBL" id="AYC32570.1"/>
    </source>
</evidence>
<dbReference type="GO" id="GO:0015204">
    <property type="term" value="F:urea transmembrane transporter activity"/>
    <property type="evidence" value="ECO:0007669"/>
    <property type="project" value="InterPro"/>
</dbReference>
<evidence type="ECO:0000256" key="7">
    <source>
        <dbReference type="PIRSR" id="PIRSR016502-1"/>
    </source>
</evidence>
<organism evidence="9 10">
    <name type="scientific">Pseudomonas cavernae</name>
    <dbReference type="NCBI Taxonomy" id="2320867"/>
    <lineage>
        <taxon>Bacteria</taxon>
        <taxon>Pseudomonadati</taxon>
        <taxon>Pseudomonadota</taxon>
        <taxon>Gammaproteobacteria</taxon>
        <taxon>Pseudomonadales</taxon>
        <taxon>Pseudomonadaceae</taxon>
        <taxon>Pseudomonas</taxon>
    </lineage>
</organism>
<accession>A0A385Z251</accession>
<dbReference type="EMBL" id="CP032419">
    <property type="protein sequence ID" value="AYC32570.1"/>
    <property type="molecule type" value="Genomic_DNA"/>
</dbReference>
<reference evidence="10" key="1">
    <citation type="submission" date="2018-09" db="EMBL/GenBank/DDBJ databases">
        <authorList>
            <person name="Zhu H."/>
        </authorList>
    </citation>
    <scope>NUCLEOTIDE SEQUENCE [LARGE SCALE GENOMIC DNA]</scope>
    <source>
        <strain evidence="10">K2W31S-8</strain>
    </source>
</reference>
<evidence type="ECO:0000256" key="5">
    <source>
        <dbReference type="ARBA" id="ARBA00022989"/>
    </source>
</evidence>
<evidence type="ECO:0000256" key="6">
    <source>
        <dbReference type="ARBA" id="ARBA00023136"/>
    </source>
</evidence>
<dbReference type="InterPro" id="IPR029020">
    <property type="entry name" value="Ammonium/urea_transptr"/>
</dbReference>
<dbReference type="PANTHER" id="PTHR10464:SF4">
    <property type="entry name" value="UREA TRANSPORTER"/>
    <property type="match status" value="1"/>
</dbReference>
<comment type="subcellular location">
    <subcellularLocation>
        <location evidence="1">Cell membrane</location>
        <topology evidence="1">Multi-pass membrane protein</topology>
    </subcellularLocation>
</comment>
<protein>
    <submittedName>
        <fullName evidence="9">Urea transporter</fullName>
    </submittedName>
</protein>
<evidence type="ECO:0000256" key="1">
    <source>
        <dbReference type="ARBA" id="ARBA00004651"/>
    </source>
</evidence>
<feature type="transmembrane region" description="Helical" evidence="8">
    <location>
        <begin position="199"/>
        <end position="216"/>
    </location>
</feature>
<dbReference type="PIRSF" id="PIRSF016502">
    <property type="entry name" value="Urea_transporter"/>
    <property type="match status" value="1"/>
</dbReference>
<dbReference type="GO" id="GO:0005886">
    <property type="term" value="C:plasma membrane"/>
    <property type="evidence" value="ECO:0007669"/>
    <property type="project" value="UniProtKB-SubCell"/>
</dbReference>
<proteinExistence type="inferred from homology"/>
<feature type="transmembrane region" description="Helical" evidence="8">
    <location>
        <begin position="97"/>
        <end position="116"/>
    </location>
</feature>
<gene>
    <name evidence="9" type="ORF">D3880_09325</name>
</gene>
<feature type="transmembrane region" description="Helical" evidence="8">
    <location>
        <begin position="121"/>
        <end position="140"/>
    </location>
</feature>
<feature type="transmembrane region" description="Helical" evidence="8">
    <location>
        <begin position="32"/>
        <end position="61"/>
    </location>
</feature>
<dbReference type="InterPro" id="IPR004937">
    <property type="entry name" value="Urea_transporter"/>
</dbReference>
<dbReference type="KEGG" id="pcav:D3880_09325"/>
<dbReference type="AlphaFoldDB" id="A0A385Z251"/>
<keyword evidence="3" id="KW-1003">Cell membrane</keyword>
<dbReference type="OrthoDB" id="7029558at2"/>